<proteinExistence type="predicted"/>
<organism evidence="4 5">
    <name type="scientific">Stygiobacter electus</name>
    <dbReference type="NCBI Taxonomy" id="3032292"/>
    <lineage>
        <taxon>Bacteria</taxon>
        <taxon>Pseudomonadati</taxon>
        <taxon>Ignavibacteriota</taxon>
        <taxon>Ignavibacteria</taxon>
        <taxon>Ignavibacteriales</taxon>
        <taxon>Melioribacteraceae</taxon>
        <taxon>Stygiobacter</taxon>
    </lineage>
</organism>
<dbReference type="InterPro" id="IPR051920">
    <property type="entry name" value="MPT_Adenylyltrnsfr/MoaC-Rel"/>
</dbReference>
<dbReference type="SUPFAM" id="SSF50800">
    <property type="entry name" value="PK beta-barrel domain-like"/>
    <property type="match status" value="1"/>
</dbReference>
<sequence length="317" mass="35560">MNFEFDETNRFVISINVSREKGTSKTPEEKIELNEFGVIGDAHAGSWHRQVSLLAQEDIDRFSLLDAEGRKFLPGEFAENITTKGIDFKKVAILDKLKIGEAELEISQIGKNCHGDGCSIFVEVGKCVMPKSGVFARVIKGGSIKKNDRIEYFPRLLKIKIITLSDRASKGEYEDKSGPAIINFLKEFFEDKRWHIKYDYCLIPDDKKLLEEELNKSVTENTDIIFTTGGTGIGPKDFTPDVVEKFADKIIPGVMENIRLKFYEKVPSSLLSRSIAAVKSETLIFALPGSVKAVKDYLSEITKILEHAILMLHGLGH</sequence>
<dbReference type="InterPro" id="IPR036425">
    <property type="entry name" value="MoaB/Mog-like_dom_sf"/>
</dbReference>
<evidence type="ECO:0000256" key="1">
    <source>
        <dbReference type="ARBA" id="ARBA00005046"/>
    </source>
</evidence>
<dbReference type="Pfam" id="PF00994">
    <property type="entry name" value="MoCF_biosynth"/>
    <property type="match status" value="1"/>
</dbReference>
<dbReference type="RefSeq" id="WP_321536557.1">
    <property type="nucleotide sequence ID" value="NZ_JARGDL010000018.1"/>
</dbReference>
<name>A0AAE3NZ96_9BACT</name>
<dbReference type="GO" id="GO:0006777">
    <property type="term" value="P:Mo-molybdopterin cofactor biosynthetic process"/>
    <property type="evidence" value="ECO:0007669"/>
    <property type="project" value="UniProtKB-KW"/>
</dbReference>
<dbReference type="GO" id="GO:0030170">
    <property type="term" value="F:pyridoxal phosphate binding"/>
    <property type="evidence" value="ECO:0007669"/>
    <property type="project" value="InterPro"/>
</dbReference>
<evidence type="ECO:0000313" key="4">
    <source>
        <dbReference type="EMBL" id="MDF1612786.1"/>
    </source>
</evidence>
<dbReference type="AlphaFoldDB" id="A0AAE3NZ96"/>
<comment type="pathway">
    <text evidence="1">Cofactor biosynthesis; molybdopterin biosynthesis.</text>
</comment>
<keyword evidence="5" id="KW-1185">Reference proteome</keyword>
<accession>A0AAE3NZ96</accession>
<evidence type="ECO:0000259" key="3">
    <source>
        <dbReference type="PROSITE" id="PS51340"/>
    </source>
</evidence>
<dbReference type="InterPro" id="IPR001453">
    <property type="entry name" value="MoaB/Mog_dom"/>
</dbReference>
<dbReference type="SUPFAM" id="SSF53218">
    <property type="entry name" value="Molybdenum cofactor biosynthesis proteins"/>
    <property type="match status" value="1"/>
</dbReference>
<dbReference type="InterPro" id="IPR011037">
    <property type="entry name" value="Pyrv_Knase-like_insert_dom_sf"/>
</dbReference>
<dbReference type="PANTHER" id="PTHR43764:SF1">
    <property type="entry name" value="MOLYBDOPTERIN MOLYBDOTRANSFERASE"/>
    <property type="match status" value="1"/>
</dbReference>
<dbReference type="Proteomes" id="UP001221302">
    <property type="component" value="Unassembled WGS sequence"/>
</dbReference>
<protein>
    <submittedName>
        <fullName evidence="4">Molybdopterin-binding protein</fullName>
    </submittedName>
</protein>
<dbReference type="EMBL" id="JARGDL010000018">
    <property type="protein sequence ID" value="MDF1612786.1"/>
    <property type="molecule type" value="Genomic_DNA"/>
</dbReference>
<dbReference type="GO" id="GO:0003824">
    <property type="term" value="F:catalytic activity"/>
    <property type="evidence" value="ECO:0007669"/>
    <property type="project" value="InterPro"/>
</dbReference>
<dbReference type="InterPro" id="IPR005302">
    <property type="entry name" value="MoCF_Sase_C"/>
</dbReference>
<evidence type="ECO:0000256" key="2">
    <source>
        <dbReference type="ARBA" id="ARBA00023150"/>
    </source>
</evidence>
<evidence type="ECO:0000313" key="5">
    <source>
        <dbReference type="Proteomes" id="UP001221302"/>
    </source>
</evidence>
<dbReference type="PANTHER" id="PTHR43764">
    <property type="entry name" value="MOLYBDENUM COFACTOR BIOSYNTHESIS"/>
    <property type="match status" value="1"/>
</dbReference>
<feature type="domain" description="MOSC" evidence="3">
    <location>
        <begin position="25"/>
        <end position="153"/>
    </location>
</feature>
<gene>
    <name evidence="4" type="ORF">P0M35_11540</name>
</gene>
<dbReference type="Gene3D" id="2.40.33.20">
    <property type="entry name" value="PK beta-barrel domain-like"/>
    <property type="match status" value="1"/>
</dbReference>
<comment type="caution">
    <text evidence="4">The sequence shown here is derived from an EMBL/GenBank/DDBJ whole genome shotgun (WGS) entry which is preliminary data.</text>
</comment>
<keyword evidence="2" id="KW-0501">Molybdenum cofactor biosynthesis</keyword>
<dbReference type="Gene3D" id="3.40.980.10">
    <property type="entry name" value="MoaB/Mog-like domain"/>
    <property type="match status" value="1"/>
</dbReference>
<dbReference type="NCBIfam" id="TIGR00177">
    <property type="entry name" value="molyb_syn"/>
    <property type="match status" value="1"/>
</dbReference>
<dbReference type="PROSITE" id="PS51340">
    <property type="entry name" value="MOSC"/>
    <property type="match status" value="1"/>
</dbReference>
<reference evidence="4" key="1">
    <citation type="submission" date="2023-03" db="EMBL/GenBank/DDBJ databases">
        <title>Stygiobacter electus gen. nov., sp. nov., facultatively anaerobic thermotolerant bacterium of the class Ignavibacteria from a well of Yessentuki mineral water deposit.</title>
        <authorList>
            <person name="Podosokorskaya O.A."/>
            <person name="Elcheninov A.G."/>
            <person name="Petrova N.F."/>
            <person name="Zavarzina D.G."/>
            <person name="Kublanov I.V."/>
            <person name="Merkel A.Y."/>
        </authorList>
    </citation>
    <scope>NUCLEOTIDE SEQUENCE</scope>
    <source>
        <strain evidence="4">09-Me</strain>
    </source>
</reference>
<dbReference type="CDD" id="cd00886">
    <property type="entry name" value="MogA_MoaB"/>
    <property type="match status" value="1"/>
</dbReference>
<dbReference type="Pfam" id="PF03473">
    <property type="entry name" value="MOSC"/>
    <property type="match status" value="1"/>
</dbReference>
<dbReference type="GO" id="GO:0030151">
    <property type="term" value="F:molybdenum ion binding"/>
    <property type="evidence" value="ECO:0007669"/>
    <property type="project" value="InterPro"/>
</dbReference>
<dbReference type="SMART" id="SM00852">
    <property type="entry name" value="MoCF_biosynth"/>
    <property type="match status" value="1"/>
</dbReference>